<evidence type="ECO:0000313" key="2">
    <source>
        <dbReference type="EMBL" id="OLP89145.1"/>
    </source>
</evidence>
<keyword evidence="3" id="KW-1185">Reference proteome</keyword>
<gene>
    <name evidence="2" type="ORF">AK812_SmicGene29420</name>
</gene>
<dbReference type="OrthoDB" id="10568968at2759"/>
<dbReference type="Proteomes" id="UP000186817">
    <property type="component" value="Unassembled WGS sequence"/>
</dbReference>
<dbReference type="EMBL" id="LSRX01000776">
    <property type="protein sequence ID" value="OLP89145.1"/>
    <property type="molecule type" value="Genomic_DNA"/>
</dbReference>
<feature type="compositionally biased region" description="Low complexity" evidence="1">
    <location>
        <begin position="240"/>
        <end position="259"/>
    </location>
</feature>
<feature type="compositionally biased region" description="Basic and acidic residues" evidence="1">
    <location>
        <begin position="269"/>
        <end position="290"/>
    </location>
</feature>
<feature type="region of interest" description="Disordered" evidence="1">
    <location>
        <begin position="432"/>
        <end position="453"/>
    </location>
</feature>
<evidence type="ECO:0000313" key="3">
    <source>
        <dbReference type="Proteomes" id="UP000186817"/>
    </source>
</evidence>
<accession>A0A1Q9D1W6</accession>
<feature type="region of interest" description="Disordered" evidence="1">
    <location>
        <begin position="1"/>
        <end position="62"/>
    </location>
</feature>
<name>A0A1Q9D1W6_SYMMI</name>
<organism evidence="2 3">
    <name type="scientific">Symbiodinium microadriaticum</name>
    <name type="common">Dinoflagellate</name>
    <name type="synonym">Zooxanthella microadriatica</name>
    <dbReference type="NCBI Taxonomy" id="2951"/>
    <lineage>
        <taxon>Eukaryota</taxon>
        <taxon>Sar</taxon>
        <taxon>Alveolata</taxon>
        <taxon>Dinophyceae</taxon>
        <taxon>Suessiales</taxon>
        <taxon>Symbiodiniaceae</taxon>
        <taxon>Symbiodinium</taxon>
    </lineage>
</organism>
<feature type="compositionally biased region" description="Polar residues" evidence="1">
    <location>
        <begin position="317"/>
        <end position="330"/>
    </location>
</feature>
<reference evidence="2 3" key="1">
    <citation type="submission" date="2016-02" db="EMBL/GenBank/DDBJ databases">
        <title>Genome analysis of coral dinoflagellate symbionts highlights evolutionary adaptations to a symbiotic lifestyle.</title>
        <authorList>
            <person name="Aranda M."/>
            <person name="Li Y."/>
            <person name="Liew Y.J."/>
            <person name="Baumgarten S."/>
            <person name="Simakov O."/>
            <person name="Wilson M."/>
            <person name="Piel J."/>
            <person name="Ashoor H."/>
            <person name="Bougouffa S."/>
            <person name="Bajic V.B."/>
            <person name="Ryu T."/>
            <person name="Ravasi T."/>
            <person name="Bayer T."/>
            <person name="Micklem G."/>
            <person name="Kim H."/>
            <person name="Bhak J."/>
            <person name="Lajeunesse T.C."/>
            <person name="Voolstra C.R."/>
        </authorList>
    </citation>
    <scope>NUCLEOTIDE SEQUENCE [LARGE SCALE GENOMIC DNA]</scope>
    <source>
        <strain evidence="2 3">CCMP2467</strain>
    </source>
</reference>
<comment type="caution">
    <text evidence="2">The sequence shown here is derived from an EMBL/GenBank/DDBJ whole genome shotgun (WGS) entry which is preliminary data.</text>
</comment>
<evidence type="ECO:0000256" key="1">
    <source>
        <dbReference type="SAM" id="MobiDB-lite"/>
    </source>
</evidence>
<feature type="compositionally biased region" description="Basic and acidic residues" evidence="1">
    <location>
        <begin position="201"/>
        <end position="224"/>
    </location>
</feature>
<sequence>MQETPARTPILKVASTPGPARKLDLGTEASTPPKLIREEDEDMPSTQPHPLEPPASPVPSFEEKYTKWWEQKKWAYWGMWNRQSWWKSTSWEWDGAQYWEEDAGEWEDRASYGRAWSSSDVSSTASPKRATLRAELARGVTTNMELHRVQEEAAATEDDLEKELADLMNKQELEHEHTAKQHATRTDTEATLNIDETVYEEIAKKMRQQKDTQQEDTQQEHTQQEDTQQEASGNLQLCRATPIPSTPAAPAANTGNTSSPEPSQQVPKDAAKPELKHAPQEQDATLKDTVRAPSDQNQTPHDQDQQVPTKPAEPAPTSEQKPAQQDQQVPTKVDELMPCKEEPPEGQPDIKWRKSTTNQEKEVYEWKTKAGLEAQLGSELAADLVSRHLSEDAGCSGKFCKRHPQWPDRDDMILFKSFSHIRDVKKKEQVLGEVPGETGGPERLPPTKKKADKKANRELMESEGFQKILDESAMAINMKKAVLGDLVPAIERLQSSKAKVAKALGEKWGEADLKPVVEALEAALKDFKIRAEPVRRLAGMQAAKNCDRDIFRFIQLPIVYGDEAQFSKQGDQFTALLFTFPLHRVKGGLESELTRQERRLQKEQPALSRSYAVHLGTESTFHFLNSCGGPSVPLRHIAAKWQLTSEKLDRHLSESAYEEMLIDIVTGSCSEALGEVEFDFDQDVSAYARGEQDSWQDFGDAWDPFWDDTSAWISAIDDFGWPAYAWDDDAWWTSGRLLAQNYTMLIAAFRFREKCFRAVSQAPAQERKTYIVGAQGNGRRTEFKLTTPPTQRPSTRLLQKKSLLTPPAQEDTWDFEIEVSRRDVGFTFTGASCFVKPEEEVSEPLPVPEAREDIVARAPKTLRVPRAPTEQEREEHNLTHLPFRSWCHICVQAKSRQNHARKRRMQQPVTQCDYSFMSDKGQENHVTLLNVRDVITGMSTSNCSCDIVPNKGHSVYAEAELRRFVLDIGRTFGILQCDPEPELKAVVETVPSEVGGLSLRNSPAEWKQAQGAVGQAHALLYSQVRVLRLDLAERYDCQVPATSPVFPWLKHAQFLLNNFFVRTDGQTPYERRWDRKYTSPVCVFKTRSVRRLPAENQVSEDLLEALKVHSQTLRLRLLTRRERQSRRKEELQTLRASEPVVRYDTEFDKEQELLGMQKERESLEHFEVFEDHKTKVNMLLRYLAGIKDFMAAAAAPLGCSSVTSILLESRGLPQDIWLDLRYSSGHFETICGLHPQDFLRSLRAADFLRVHFYGKEAARLLGRGRSLLNWDHSAGMSYFSTDNVCYTHFKSINDFLESLRRRRQVSKLLLPETLEVQVDLQRTSTSTCSGNPVVTALQSTTLFPELFARSTSYIANEMVSGNHQYDLVLHFAEPTSDVDLAWRCWATRLTSELQPFAEGMFNFTFRPRSAVWLASFGIQLLLETVPAEAARILPAGIGLLSFRIPSSEVLNFIENNHFRCWHGRYIDHFINVPSQNFELQPHHMTSLAVIRLPGHFQQFFDLVWSKTSHGVNRFMHIPMRRSDFRRFENTSEEDHWVSRELAVQLLRVRY</sequence>
<protein>
    <submittedName>
        <fullName evidence="2">Uncharacterized protein</fullName>
    </submittedName>
</protein>
<feature type="compositionally biased region" description="Polar residues" evidence="1">
    <location>
        <begin position="294"/>
        <end position="308"/>
    </location>
</feature>
<feature type="region of interest" description="Disordered" evidence="1">
    <location>
        <begin position="175"/>
        <end position="358"/>
    </location>
</feature>
<feature type="compositionally biased region" description="Basic and acidic residues" evidence="1">
    <location>
        <begin position="175"/>
        <end position="188"/>
    </location>
</feature>
<proteinExistence type="predicted"/>
<feature type="compositionally biased region" description="Basic and acidic residues" evidence="1">
    <location>
        <begin position="332"/>
        <end position="352"/>
    </location>
</feature>